<feature type="compositionally biased region" description="Polar residues" evidence="1">
    <location>
        <begin position="113"/>
        <end position="125"/>
    </location>
</feature>
<dbReference type="EMBL" id="JBBNAG010000006">
    <property type="protein sequence ID" value="KAK9125909.1"/>
    <property type="molecule type" value="Genomic_DNA"/>
</dbReference>
<protein>
    <submittedName>
        <fullName evidence="2">Uncharacterized protein</fullName>
    </submittedName>
</protein>
<comment type="caution">
    <text evidence="2">The sequence shown here is derived from an EMBL/GenBank/DDBJ whole genome shotgun (WGS) entry which is preliminary data.</text>
</comment>
<name>A0AAP0J1V1_9MAGN</name>
<sequence length="125" mass="13416">MIASKSFIENSGEECDPLKAAAIAEGRALETLLFSIEVQVAGLLCLAQPEVKQIVVSRTTRGQTDCCVSHNQKTNRIVVSCTTEVNRLNKSEACYVGPAATCDEGEQRGESGTGASPITVSWRQR</sequence>
<reference evidence="2 3" key="1">
    <citation type="submission" date="2024-01" db="EMBL/GenBank/DDBJ databases">
        <title>Genome assemblies of Stephania.</title>
        <authorList>
            <person name="Yang L."/>
        </authorList>
    </citation>
    <scope>NUCLEOTIDE SEQUENCE [LARGE SCALE GENOMIC DNA]</scope>
    <source>
        <strain evidence="2">JXDWG</strain>
        <tissue evidence="2">Leaf</tissue>
    </source>
</reference>
<feature type="region of interest" description="Disordered" evidence="1">
    <location>
        <begin position="103"/>
        <end position="125"/>
    </location>
</feature>
<evidence type="ECO:0000256" key="1">
    <source>
        <dbReference type="SAM" id="MobiDB-lite"/>
    </source>
</evidence>
<dbReference type="AlphaFoldDB" id="A0AAP0J1V1"/>
<evidence type="ECO:0000313" key="3">
    <source>
        <dbReference type="Proteomes" id="UP001419268"/>
    </source>
</evidence>
<accession>A0AAP0J1V1</accession>
<dbReference type="Proteomes" id="UP001419268">
    <property type="component" value="Unassembled WGS sequence"/>
</dbReference>
<gene>
    <name evidence="2" type="ORF">Scep_014755</name>
</gene>
<evidence type="ECO:0000313" key="2">
    <source>
        <dbReference type="EMBL" id="KAK9125909.1"/>
    </source>
</evidence>
<keyword evidence="3" id="KW-1185">Reference proteome</keyword>
<proteinExistence type="predicted"/>
<organism evidence="2 3">
    <name type="scientific">Stephania cephalantha</name>
    <dbReference type="NCBI Taxonomy" id="152367"/>
    <lineage>
        <taxon>Eukaryota</taxon>
        <taxon>Viridiplantae</taxon>
        <taxon>Streptophyta</taxon>
        <taxon>Embryophyta</taxon>
        <taxon>Tracheophyta</taxon>
        <taxon>Spermatophyta</taxon>
        <taxon>Magnoliopsida</taxon>
        <taxon>Ranunculales</taxon>
        <taxon>Menispermaceae</taxon>
        <taxon>Menispermoideae</taxon>
        <taxon>Cissampelideae</taxon>
        <taxon>Stephania</taxon>
    </lineage>
</organism>